<gene>
    <name evidence="7" type="ORF">ETSY2_06785</name>
</gene>
<keyword evidence="4" id="KW-0012">Acyltransferase</keyword>
<dbReference type="AlphaFoldDB" id="W4MDC5"/>
<evidence type="ECO:0000313" key="7">
    <source>
        <dbReference type="EMBL" id="ETX08195.1"/>
    </source>
</evidence>
<dbReference type="PANTHER" id="PTHR36449">
    <property type="entry name" value="ACETYLTRANSFERASE-RELATED"/>
    <property type="match status" value="1"/>
</dbReference>
<dbReference type="EMBL" id="AZHX01000277">
    <property type="protein sequence ID" value="ETX08195.1"/>
    <property type="molecule type" value="Genomic_DNA"/>
</dbReference>
<evidence type="ECO:0000259" key="6">
    <source>
        <dbReference type="Pfam" id="PF00583"/>
    </source>
</evidence>
<dbReference type="Proteomes" id="UP000019140">
    <property type="component" value="Unassembled WGS sequence"/>
</dbReference>
<evidence type="ECO:0000256" key="2">
    <source>
        <dbReference type="ARBA" id="ARBA00022649"/>
    </source>
</evidence>
<evidence type="ECO:0000256" key="5">
    <source>
        <dbReference type="ARBA" id="ARBA00049880"/>
    </source>
</evidence>
<accession>W4MDC5</accession>
<evidence type="ECO:0000256" key="3">
    <source>
        <dbReference type="ARBA" id="ARBA00022679"/>
    </source>
</evidence>
<dbReference type="GO" id="GO:0016747">
    <property type="term" value="F:acyltransferase activity, transferring groups other than amino-acyl groups"/>
    <property type="evidence" value="ECO:0007669"/>
    <property type="project" value="InterPro"/>
</dbReference>
<keyword evidence="8" id="KW-1185">Reference proteome</keyword>
<proteinExistence type="predicted"/>
<sequence length="171" mass="19600">MAEDTPYLIELLQNRHDRSQFSCGKEELDTYLKRQAGQDVRRNISVCYVLVEEGGQEVCGYYTLSAFGINLADLPSEIAQRLPRYPVVPATLVGRLAIDRQHGGRRLGERLLMDALHRSLQQSEHIASSAVVVEAIDEEARAFYLHFDFLPFPDYRNRLFLPMRTIASLFR</sequence>
<keyword evidence="1" id="KW-0678">Repressor</keyword>
<organism evidence="7 8">
    <name type="scientific">Candidatus Entotheonella gemina</name>
    <dbReference type="NCBI Taxonomy" id="1429439"/>
    <lineage>
        <taxon>Bacteria</taxon>
        <taxon>Pseudomonadati</taxon>
        <taxon>Nitrospinota/Tectimicrobiota group</taxon>
        <taxon>Candidatus Tectimicrobiota</taxon>
        <taxon>Candidatus Entotheonellia</taxon>
        <taxon>Candidatus Entotheonellales</taxon>
        <taxon>Candidatus Entotheonellaceae</taxon>
        <taxon>Candidatus Entotheonella</taxon>
    </lineage>
</organism>
<keyword evidence="3" id="KW-0808">Transferase</keyword>
<dbReference type="PANTHER" id="PTHR36449:SF1">
    <property type="entry name" value="ACETYLTRANSFERASE"/>
    <property type="match status" value="1"/>
</dbReference>
<reference evidence="7 8" key="1">
    <citation type="journal article" date="2014" name="Nature">
        <title>An environmental bacterial taxon with a large and distinct metabolic repertoire.</title>
        <authorList>
            <person name="Wilson M.C."/>
            <person name="Mori T."/>
            <person name="Ruckert C."/>
            <person name="Uria A.R."/>
            <person name="Helf M.J."/>
            <person name="Takada K."/>
            <person name="Gernert C."/>
            <person name="Steffens U.A."/>
            <person name="Heycke N."/>
            <person name="Schmitt S."/>
            <person name="Rinke C."/>
            <person name="Helfrich E.J."/>
            <person name="Brachmann A.O."/>
            <person name="Gurgui C."/>
            <person name="Wakimoto T."/>
            <person name="Kracht M."/>
            <person name="Crusemann M."/>
            <person name="Hentschel U."/>
            <person name="Abe I."/>
            <person name="Matsunaga S."/>
            <person name="Kalinowski J."/>
            <person name="Takeyama H."/>
            <person name="Piel J."/>
        </authorList>
    </citation>
    <scope>NUCLEOTIDE SEQUENCE [LARGE SCALE GENOMIC DNA]</scope>
    <source>
        <strain evidence="8">TSY2</strain>
    </source>
</reference>
<feature type="domain" description="N-acetyltransferase" evidence="6">
    <location>
        <begin position="35"/>
        <end position="149"/>
    </location>
</feature>
<dbReference type="Pfam" id="PF00583">
    <property type="entry name" value="Acetyltransf_1"/>
    <property type="match status" value="1"/>
</dbReference>
<evidence type="ECO:0000256" key="4">
    <source>
        <dbReference type="ARBA" id="ARBA00023315"/>
    </source>
</evidence>
<name>W4MDC5_9BACT</name>
<keyword evidence="2" id="KW-1277">Toxin-antitoxin system</keyword>
<dbReference type="HOGENOM" id="CLU_101288_3_0_7"/>
<evidence type="ECO:0000256" key="1">
    <source>
        <dbReference type="ARBA" id="ARBA00022491"/>
    </source>
</evidence>
<comment type="catalytic activity">
    <reaction evidence="5">
        <text>glycyl-tRNA(Gly) + acetyl-CoA = N-acetylglycyl-tRNA(Gly) + CoA + H(+)</text>
        <dbReference type="Rhea" id="RHEA:81867"/>
        <dbReference type="Rhea" id="RHEA-COMP:9683"/>
        <dbReference type="Rhea" id="RHEA-COMP:19766"/>
        <dbReference type="ChEBI" id="CHEBI:15378"/>
        <dbReference type="ChEBI" id="CHEBI:57287"/>
        <dbReference type="ChEBI" id="CHEBI:57288"/>
        <dbReference type="ChEBI" id="CHEBI:78522"/>
        <dbReference type="ChEBI" id="CHEBI:232036"/>
    </reaction>
</comment>
<dbReference type="InterPro" id="IPR016181">
    <property type="entry name" value="Acyl_CoA_acyltransferase"/>
</dbReference>
<dbReference type="SUPFAM" id="SSF55729">
    <property type="entry name" value="Acyl-CoA N-acyltransferases (Nat)"/>
    <property type="match status" value="1"/>
</dbReference>
<evidence type="ECO:0000313" key="8">
    <source>
        <dbReference type="Proteomes" id="UP000019140"/>
    </source>
</evidence>
<dbReference type="InterPro" id="IPR000182">
    <property type="entry name" value="GNAT_dom"/>
</dbReference>
<comment type="caution">
    <text evidence="7">The sequence shown here is derived from an EMBL/GenBank/DDBJ whole genome shotgun (WGS) entry which is preliminary data.</text>
</comment>
<protein>
    <recommendedName>
        <fullName evidence="6">N-acetyltransferase domain-containing protein</fullName>
    </recommendedName>
</protein>
<dbReference type="Gene3D" id="3.40.630.30">
    <property type="match status" value="1"/>
</dbReference>